<comment type="caution">
    <text evidence="2">The sequence shown here is derived from an EMBL/GenBank/DDBJ whole genome shotgun (WGS) entry which is preliminary data.</text>
</comment>
<name>A0A8K0I7L3_COCNU</name>
<reference evidence="2" key="2">
    <citation type="submission" date="2019-07" db="EMBL/GenBank/DDBJ databases">
        <authorList>
            <person name="Yang Y."/>
            <person name="Bocs S."/>
            <person name="Baudouin L."/>
        </authorList>
    </citation>
    <scope>NUCLEOTIDE SEQUENCE</scope>
    <source>
        <tissue evidence="2">Spear leaf of Hainan Tall coconut</tissue>
    </source>
</reference>
<evidence type="ECO:0000256" key="1">
    <source>
        <dbReference type="SAM" id="MobiDB-lite"/>
    </source>
</evidence>
<organism evidence="2 3">
    <name type="scientific">Cocos nucifera</name>
    <name type="common">Coconut palm</name>
    <dbReference type="NCBI Taxonomy" id="13894"/>
    <lineage>
        <taxon>Eukaryota</taxon>
        <taxon>Viridiplantae</taxon>
        <taxon>Streptophyta</taxon>
        <taxon>Embryophyta</taxon>
        <taxon>Tracheophyta</taxon>
        <taxon>Spermatophyta</taxon>
        <taxon>Magnoliopsida</taxon>
        <taxon>Liliopsida</taxon>
        <taxon>Arecaceae</taxon>
        <taxon>Arecoideae</taxon>
        <taxon>Cocoseae</taxon>
        <taxon>Attaleinae</taxon>
        <taxon>Cocos</taxon>
    </lineage>
</organism>
<reference evidence="2" key="1">
    <citation type="journal article" date="2017" name="Gigascience">
        <title>The genome draft of coconut (Cocos nucifera).</title>
        <authorList>
            <person name="Xiao Y."/>
            <person name="Xu P."/>
            <person name="Fan H."/>
            <person name="Baudouin L."/>
            <person name="Xia W."/>
            <person name="Bocs S."/>
            <person name="Xu J."/>
            <person name="Li Q."/>
            <person name="Guo A."/>
            <person name="Zhou L."/>
            <person name="Li J."/>
            <person name="Wu Y."/>
            <person name="Ma Z."/>
            <person name="Armero A."/>
            <person name="Issali A.E."/>
            <person name="Liu N."/>
            <person name="Peng M."/>
            <person name="Yang Y."/>
        </authorList>
    </citation>
    <scope>NUCLEOTIDE SEQUENCE</scope>
    <source>
        <tissue evidence="2">Spear leaf of Hainan Tall coconut</tissue>
    </source>
</reference>
<gene>
    <name evidence="2" type="ORF">COCNU_05G001160</name>
</gene>
<evidence type="ECO:0000313" key="3">
    <source>
        <dbReference type="Proteomes" id="UP000797356"/>
    </source>
</evidence>
<feature type="region of interest" description="Disordered" evidence="1">
    <location>
        <begin position="1"/>
        <end position="70"/>
    </location>
</feature>
<feature type="compositionally biased region" description="Polar residues" evidence="1">
    <location>
        <begin position="26"/>
        <end position="37"/>
    </location>
</feature>
<dbReference type="AlphaFoldDB" id="A0A8K0I7L3"/>
<dbReference type="Proteomes" id="UP000797356">
    <property type="component" value="Chromosome 5"/>
</dbReference>
<accession>A0A8K0I7L3</accession>
<protein>
    <submittedName>
        <fullName evidence="2">Uncharacterized protein</fullName>
    </submittedName>
</protein>
<sequence length="87" mass="8790">MGGQIGSRSTAKEGATIVGGGMATDRSLSWAQSSPSSIGAADDSMDNGDRCGAVKGGKSMVCDGKEEPGGGRWALALEKKTARGVEW</sequence>
<proteinExistence type="predicted"/>
<evidence type="ECO:0000313" key="2">
    <source>
        <dbReference type="EMBL" id="KAG1341887.1"/>
    </source>
</evidence>
<dbReference type="EMBL" id="CM017876">
    <property type="protein sequence ID" value="KAG1341887.1"/>
    <property type="molecule type" value="Genomic_DNA"/>
</dbReference>
<keyword evidence="3" id="KW-1185">Reference proteome</keyword>